<keyword evidence="2 5" id="KW-0479">Metal-binding</keyword>
<dbReference type="GO" id="GO:0016705">
    <property type="term" value="F:oxidoreductase activity, acting on paired donors, with incorporation or reduction of molecular oxygen"/>
    <property type="evidence" value="ECO:0007669"/>
    <property type="project" value="InterPro"/>
</dbReference>
<keyword evidence="4 5" id="KW-0408">Iron</keyword>
<comment type="similarity">
    <text evidence="1 5">Belongs to the cytochrome P450 family.</text>
</comment>
<evidence type="ECO:0000256" key="4">
    <source>
        <dbReference type="ARBA" id="ARBA00023004"/>
    </source>
</evidence>
<dbReference type="SUPFAM" id="SSF48264">
    <property type="entry name" value="Cytochrome P450"/>
    <property type="match status" value="1"/>
</dbReference>
<comment type="caution">
    <text evidence="6">The sequence shown here is derived from an EMBL/GenBank/DDBJ whole genome shotgun (WGS) entry which is preliminary data.</text>
</comment>
<evidence type="ECO:0000256" key="5">
    <source>
        <dbReference type="RuleBase" id="RU000461"/>
    </source>
</evidence>
<dbReference type="InterPro" id="IPR001128">
    <property type="entry name" value="Cyt_P450"/>
</dbReference>
<dbReference type="PANTHER" id="PTHR24296">
    <property type="entry name" value="CYTOCHROME P450"/>
    <property type="match status" value="1"/>
</dbReference>
<evidence type="ECO:0000313" key="6">
    <source>
        <dbReference type="EMBL" id="PLW08020.1"/>
    </source>
</evidence>
<accession>A0A2N5S459</accession>
<dbReference type="GO" id="GO:0005506">
    <property type="term" value="F:iron ion binding"/>
    <property type="evidence" value="ECO:0007669"/>
    <property type="project" value="InterPro"/>
</dbReference>
<dbReference type="Gene3D" id="1.10.630.10">
    <property type="entry name" value="Cytochrome P450"/>
    <property type="match status" value="1"/>
</dbReference>
<evidence type="ECO:0000256" key="1">
    <source>
        <dbReference type="ARBA" id="ARBA00010617"/>
    </source>
</evidence>
<dbReference type="GO" id="GO:0020037">
    <property type="term" value="F:heme binding"/>
    <property type="evidence" value="ECO:0007669"/>
    <property type="project" value="InterPro"/>
</dbReference>
<keyword evidence="3 5" id="KW-0560">Oxidoreductase</keyword>
<evidence type="ECO:0000313" key="7">
    <source>
        <dbReference type="Proteomes" id="UP000235392"/>
    </source>
</evidence>
<dbReference type="EMBL" id="PGCI01001091">
    <property type="protein sequence ID" value="PLW08020.1"/>
    <property type="molecule type" value="Genomic_DNA"/>
</dbReference>
<evidence type="ECO:0000256" key="2">
    <source>
        <dbReference type="ARBA" id="ARBA00022723"/>
    </source>
</evidence>
<dbReference type="AlphaFoldDB" id="A0A2N5S459"/>
<keyword evidence="5" id="KW-0349">Heme</keyword>
<protein>
    <recommendedName>
        <fullName evidence="8">Cytochrome P450</fullName>
    </recommendedName>
</protein>
<dbReference type="Proteomes" id="UP000235392">
    <property type="component" value="Unassembled WGS sequence"/>
</dbReference>
<sequence length="551" mass="62870">MLTSATLASLVISGLTYLAYLLYEFRDRAIGTNKRKDPLYQDVPGWPLFGQLFQSLIDTSRPLEASTIMALKLRPGFSITVPGVRIIDVSKPEWLEYIQKTNFDNYEKGPMFRSLMADLFGNGILVTDGESWKRSRTVISRIFHATTFKTVIEPSVNQSLDGLLQVLRRAGDESQDIDFCTLFTRFTLDSFVKMTFGRTLGIYGEDSRVHEEPEAGFKDLCSPEVFAEAFDFSQKQIDFRFNVMTGWELYEKINFRVGKKMERSCGTIHDYAYTLIDERLSKISSDDDFTNGETFQNDFLGLMMAVYRQRGYDLNREELRDAALGFLLAARDATAQALSWCFFHLLMNKDVICRIREEADQLLGTYPSHQGRVTHDNYKQFTSTYSALLETIRLHPPVPKSLKFAKADDLIPGGPTIEAGDCVLWSDWQMARDPEIWGPDCGQFKPDRWIDESGKIQNFSHFKFHAFNGGPRLCVGMNMALFVNVKTIVEIIHNFDLEFSEGWLENVPKSEDLSGIETAYPTPQYQPSLTLPMKNSMMISIKPRLTQDSSI</sequence>
<organism evidence="6 7">
    <name type="scientific">Puccinia coronata f. sp. avenae</name>
    <dbReference type="NCBI Taxonomy" id="200324"/>
    <lineage>
        <taxon>Eukaryota</taxon>
        <taxon>Fungi</taxon>
        <taxon>Dikarya</taxon>
        <taxon>Basidiomycota</taxon>
        <taxon>Pucciniomycotina</taxon>
        <taxon>Pucciniomycetes</taxon>
        <taxon>Pucciniales</taxon>
        <taxon>Pucciniaceae</taxon>
        <taxon>Puccinia</taxon>
    </lineage>
</organism>
<dbReference type="GO" id="GO:0004497">
    <property type="term" value="F:monooxygenase activity"/>
    <property type="evidence" value="ECO:0007669"/>
    <property type="project" value="UniProtKB-KW"/>
</dbReference>
<proteinExistence type="inferred from homology"/>
<keyword evidence="5" id="KW-0503">Monooxygenase</keyword>
<evidence type="ECO:0008006" key="8">
    <source>
        <dbReference type="Google" id="ProtNLM"/>
    </source>
</evidence>
<dbReference type="PRINTS" id="PR00385">
    <property type="entry name" value="P450"/>
</dbReference>
<dbReference type="Pfam" id="PF00067">
    <property type="entry name" value="p450"/>
    <property type="match status" value="1"/>
</dbReference>
<name>A0A2N5S459_9BASI</name>
<reference evidence="6 7" key="1">
    <citation type="submission" date="2017-11" db="EMBL/GenBank/DDBJ databases">
        <title>De novo assembly and phasing of dikaryotic genomes from two isolates of Puccinia coronata f. sp. avenae, the causal agent of oat crown rust.</title>
        <authorList>
            <person name="Miller M.E."/>
            <person name="Zhang Y."/>
            <person name="Omidvar V."/>
            <person name="Sperschneider J."/>
            <person name="Schwessinger B."/>
            <person name="Raley C."/>
            <person name="Palmer J.M."/>
            <person name="Garnica D."/>
            <person name="Upadhyaya N."/>
            <person name="Rathjen J."/>
            <person name="Taylor J.M."/>
            <person name="Park R.F."/>
            <person name="Dodds P.N."/>
            <person name="Hirsch C.D."/>
            <person name="Kianian S.F."/>
            <person name="Figueroa M."/>
        </authorList>
    </citation>
    <scope>NUCLEOTIDE SEQUENCE [LARGE SCALE GENOMIC DNA]</scope>
    <source>
        <strain evidence="6">12SD80</strain>
    </source>
</reference>
<evidence type="ECO:0000256" key="3">
    <source>
        <dbReference type="ARBA" id="ARBA00023002"/>
    </source>
</evidence>
<dbReference type="InterPro" id="IPR017972">
    <property type="entry name" value="Cyt_P450_CS"/>
</dbReference>
<dbReference type="InterPro" id="IPR036396">
    <property type="entry name" value="Cyt_P450_sf"/>
</dbReference>
<gene>
    <name evidence="6" type="ORF">PCASD_22501</name>
</gene>
<dbReference type="GO" id="GO:0006629">
    <property type="term" value="P:lipid metabolic process"/>
    <property type="evidence" value="ECO:0007669"/>
    <property type="project" value="UniProtKB-ARBA"/>
</dbReference>
<dbReference type="PROSITE" id="PS00086">
    <property type="entry name" value="CYTOCHROME_P450"/>
    <property type="match status" value="1"/>
</dbReference>